<dbReference type="PANTHER" id="PTHR20854:SF4">
    <property type="entry name" value="INOSITOL-1-MONOPHOSPHATASE-RELATED"/>
    <property type="match status" value="1"/>
</dbReference>
<evidence type="ECO:0000256" key="1">
    <source>
        <dbReference type="ARBA" id="ARBA00009759"/>
    </source>
</evidence>
<evidence type="ECO:0000256" key="4">
    <source>
        <dbReference type="ARBA" id="ARBA00022842"/>
    </source>
</evidence>
<dbReference type="InterPro" id="IPR020583">
    <property type="entry name" value="Inositol_monoP_metal-BS"/>
</dbReference>
<dbReference type="GO" id="GO:0006020">
    <property type="term" value="P:inositol metabolic process"/>
    <property type="evidence" value="ECO:0007669"/>
    <property type="project" value="TreeGrafter"/>
</dbReference>
<dbReference type="PRINTS" id="PR00377">
    <property type="entry name" value="IMPHPHTASES"/>
</dbReference>
<organism evidence="6 7">
    <name type="scientific">Candidatus Sedimenticola endophacoides</name>
    <dbReference type="NCBI Taxonomy" id="2548426"/>
    <lineage>
        <taxon>Bacteria</taxon>
        <taxon>Pseudomonadati</taxon>
        <taxon>Pseudomonadota</taxon>
        <taxon>Gammaproteobacteria</taxon>
        <taxon>Chromatiales</taxon>
        <taxon>Sedimenticolaceae</taxon>
        <taxon>Sedimenticola</taxon>
    </lineage>
</organism>
<evidence type="ECO:0000313" key="6">
    <source>
        <dbReference type="EMBL" id="PUE00914.1"/>
    </source>
</evidence>
<evidence type="ECO:0000256" key="3">
    <source>
        <dbReference type="ARBA" id="ARBA00022801"/>
    </source>
</evidence>
<protein>
    <submittedName>
        <fullName evidence="6">Inositol monophosphatase</fullName>
    </submittedName>
</protein>
<feature type="binding site" evidence="5">
    <location>
        <position position="98"/>
    </location>
    <ligand>
        <name>Mg(2+)</name>
        <dbReference type="ChEBI" id="CHEBI:18420"/>
        <label>1</label>
        <note>catalytic</note>
    </ligand>
</feature>
<dbReference type="Gene3D" id="3.40.190.80">
    <property type="match status" value="1"/>
</dbReference>
<sequence length="279" mass="30435">MSEAIETGVPPGPPESASLQPLVKEVARQEIMSRYLRVASRRKSDGSLVTDADLAAQDAMRRHLSALWPEIPLLGEEMTHGTQQRIFSEGLYWCLDPLDGTTNFSNGIPFFGLSLALVREGRVTLGVVYDPVREECFRADRGGGAWLNDRPLRLSGAPLALAECVALVDLKRLSPSLVRRLAGGPPYRSQRSLGAVTLEWCWMAAGRCQLYLHGAQKPWDYAAGHLIFQEAGGVGCLFEALGRECNAPASRLGPQAAIGAPSRGLLRQWQEWLGAEEAD</sequence>
<dbReference type="InterPro" id="IPR000760">
    <property type="entry name" value="Inositol_monophosphatase-like"/>
</dbReference>
<comment type="cofactor">
    <cofactor evidence="5">
        <name>Mg(2+)</name>
        <dbReference type="ChEBI" id="CHEBI:18420"/>
    </cofactor>
</comment>
<evidence type="ECO:0000256" key="2">
    <source>
        <dbReference type="ARBA" id="ARBA00022723"/>
    </source>
</evidence>
<dbReference type="Pfam" id="PF00459">
    <property type="entry name" value="Inositol_P"/>
    <property type="match status" value="1"/>
</dbReference>
<dbReference type="PANTHER" id="PTHR20854">
    <property type="entry name" value="INOSITOL MONOPHOSPHATASE"/>
    <property type="match status" value="1"/>
</dbReference>
<dbReference type="AlphaFoldDB" id="A0A6N4DPI8"/>
<feature type="binding site" evidence="5">
    <location>
        <position position="220"/>
    </location>
    <ligand>
        <name>Mg(2+)</name>
        <dbReference type="ChEBI" id="CHEBI:18420"/>
        <label>2</label>
    </ligand>
</feature>
<keyword evidence="3" id="KW-0378">Hydrolase</keyword>
<comment type="caution">
    <text evidence="6">The sequence shown here is derived from an EMBL/GenBank/DDBJ whole genome shotgun (WGS) entry which is preliminary data.</text>
</comment>
<dbReference type="PROSITE" id="PS00629">
    <property type="entry name" value="IMP_1"/>
    <property type="match status" value="1"/>
</dbReference>
<evidence type="ECO:0000256" key="5">
    <source>
        <dbReference type="PIRSR" id="PIRSR600760-2"/>
    </source>
</evidence>
<feature type="binding site" evidence="5">
    <location>
        <position position="96"/>
    </location>
    <ligand>
        <name>Mg(2+)</name>
        <dbReference type="ChEBI" id="CHEBI:18420"/>
        <label>1</label>
        <note>catalytic</note>
    </ligand>
</feature>
<dbReference type="GO" id="GO:0008934">
    <property type="term" value="F:inositol monophosphate 1-phosphatase activity"/>
    <property type="evidence" value="ECO:0007669"/>
    <property type="project" value="TreeGrafter"/>
</dbReference>
<dbReference type="Gene3D" id="3.30.540.10">
    <property type="entry name" value="Fructose-1,6-Bisphosphatase, subunit A, domain 1"/>
    <property type="match status" value="1"/>
</dbReference>
<reference evidence="6 7" key="1">
    <citation type="submission" date="2018-01" db="EMBL/GenBank/DDBJ databases">
        <title>Novel co-symbiosis in the lucinid bivalve Phacoides pectinatus.</title>
        <authorList>
            <person name="Lim S.J."/>
            <person name="Davis B.G."/>
            <person name="Gill D.E."/>
            <person name="Engel A.S."/>
            <person name="Anderson L.C."/>
            <person name="Campbell B.J."/>
        </authorList>
    </citation>
    <scope>NUCLEOTIDE SEQUENCE [LARGE SCALE GENOMIC DNA]</scope>
    <source>
        <strain evidence="6">N3_P5</strain>
    </source>
</reference>
<keyword evidence="4 5" id="KW-0460">Magnesium</keyword>
<dbReference type="EMBL" id="PQCO01000211">
    <property type="protein sequence ID" value="PUE00914.1"/>
    <property type="molecule type" value="Genomic_DNA"/>
</dbReference>
<proteinExistence type="inferred from homology"/>
<dbReference type="Proteomes" id="UP000250928">
    <property type="component" value="Unassembled WGS sequence"/>
</dbReference>
<name>A0A6N4DPI8_9GAMM</name>
<dbReference type="SUPFAM" id="SSF56655">
    <property type="entry name" value="Carbohydrate phosphatase"/>
    <property type="match status" value="1"/>
</dbReference>
<evidence type="ECO:0000313" key="7">
    <source>
        <dbReference type="Proteomes" id="UP000250928"/>
    </source>
</evidence>
<dbReference type="CDD" id="cd01637">
    <property type="entry name" value="IMPase_like"/>
    <property type="match status" value="1"/>
</dbReference>
<dbReference type="GO" id="GO:0007165">
    <property type="term" value="P:signal transduction"/>
    <property type="evidence" value="ECO:0007669"/>
    <property type="project" value="TreeGrafter"/>
</dbReference>
<keyword evidence="2 5" id="KW-0479">Metal-binding</keyword>
<accession>A0A6N4DPI8</accession>
<dbReference type="GO" id="GO:0046872">
    <property type="term" value="F:metal ion binding"/>
    <property type="evidence" value="ECO:0007669"/>
    <property type="project" value="UniProtKB-KW"/>
</dbReference>
<gene>
    <name evidence="6" type="ORF">C3L24_08705</name>
</gene>
<feature type="binding site" evidence="5">
    <location>
        <position position="99"/>
    </location>
    <ligand>
        <name>Mg(2+)</name>
        <dbReference type="ChEBI" id="CHEBI:18420"/>
        <label>1</label>
        <note>catalytic</note>
    </ligand>
</feature>
<comment type="similarity">
    <text evidence="1">Belongs to the inositol monophosphatase superfamily.</text>
</comment>
<feature type="binding site" evidence="5">
    <location>
        <position position="76"/>
    </location>
    <ligand>
        <name>Mg(2+)</name>
        <dbReference type="ChEBI" id="CHEBI:18420"/>
        <label>1</label>
        <note>catalytic</note>
    </ligand>
</feature>